<evidence type="ECO:0000256" key="3">
    <source>
        <dbReference type="ARBA" id="ARBA00022989"/>
    </source>
</evidence>
<reference evidence="10 11" key="1">
    <citation type="submission" date="2017-06" db="EMBL/GenBank/DDBJ databases">
        <title>Raineya orbicola gen. nov., sp. nov. a slightly thermophilic bacterium of the phylum Bacteroidetes and the description of Raineyaceae fam. nov.</title>
        <authorList>
            <person name="Albuquerque L."/>
            <person name="Polonia A.R.M."/>
            <person name="Barroso C."/>
            <person name="Froufe H.J.C."/>
            <person name="Lage O."/>
            <person name="Lobo-Da-Cunha A."/>
            <person name="Egas C."/>
            <person name="Da Costa M.S."/>
        </authorList>
    </citation>
    <scope>NUCLEOTIDE SEQUENCE [LARGE SCALE GENOMIC DNA]</scope>
    <source>
        <strain evidence="10 11">SPSPC-11</strain>
    </source>
</reference>
<dbReference type="PANTHER" id="PTHR33507:SF3">
    <property type="entry name" value="INNER MEMBRANE PROTEIN YBBJ"/>
    <property type="match status" value="1"/>
</dbReference>
<evidence type="ECO:0000256" key="4">
    <source>
        <dbReference type="ARBA" id="ARBA00023136"/>
    </source>
</evidence>
<dbReference type="Pfam" id="PF24961">
    <property type="entry name" value="NfeD_membrane"/>
    <property type="match status" value="1"/>
</dbReference>
<dbReference type="Gene3D" id="2.40.50.140">
    <property type="entry name" value="Nucleic acid-binding proteins"/>
    <property type="match status" value="1"/>
</dbReference>
<feature type="domain" description="NfeD integral membrane" evidence="8">
    <location>
        <begin position="226"/>
        <end position="352"/>
    </location>
</feature>
<protein>
    <submittedName>
        <fullName evidence="10">Membrane-bound serine protease</fullName>
    </submittedName>
</protein>
<dbReference type="SUPFAM" id="SSF141322">
    <property type="entry name" value="NfeD domain-like"/>
    <property type="match status" value="1"/>
</dbReference>
<keyword evidence="10" id="KW-0378">Hydrolase</keyword>
<dbReference type="Pfam" id="PF25145">
    <property type="entry name" value="NfeD1b_N"/>
    <property type="match status" value="1"/>
</dbReference>
<gene>
    <name evidence="10" type="ORF">Rain11_1964</name>
</gene>
<keyword evidence="6" id="KW-0732">Signal</keyword>
<evidence type="ECO:0000256" key="2">
    <source>
        <dbReference type="ARBA" id="ARBA00022692"/>
    </source>
</evidence>
<organism evidence="10 11">
    <name type="scientific">Raineya orbicola</name>
    <dbReference type="NCBI Taxonomy" id="2016530"/>
    <lineage>
        <taxon>Bacteria</taxon>
        <taxon>Pseudomonadati</taxon>
        <taxon>Bacteroidota</taxon>
        <taxon>Cytophagia</taxon>
        <taxon>Cytophagales</taxon>
        <taxon>Raineyaceae</taxon>
        <taxon>Raineya</taxon>
    </lineage>
</organism>
<dbReference type="InterPro" id="IPR002810">
    <property type="entry name" value="NfeD-like_C"/>
</dbReference>
<sequence length="439" mass="47838">MKVALRVSLLLFSLWLQASAQKIYYFKIEGEIADPISVMADSALAEAKRKKVDYVIVEINTPGGLVSAADHINQQILDFPIPVWAFINNNAYSGGALIAIACDSIYMSEGANMGAVTPVDAEGKYAPEKYRAAIRAKMRASAEANRRNPKIAEAMVDETLEYDSLITPGKLIVYTTSEAIKNGYCEGKFNSIEEILKHYKMEKAQIIRYTPTFVDKIIGFFLNPVIRSLLVLLIIGGIYFELQTPGVGFPLIAALVGLALYFVPHYVQGLAQNWELLLFFAGLGLIAMEIFLLPGVKVLLIAGLIVMFGSLGLMMIGNVGFSLEGVSKKSLYESLITTSIGLIGAVIMIALLAPKIATSKKFKHIALQTSLDSKEGFVSAIIPTMIGKQGTAYTVLRPSGKVLIDNHIYDAFTRGDFIEQGTPIEVIGQEGAELIVKRV</sequence>
<dbReference type="GO" id="GO:0005886">
    <property type="term" value="C:plasma membrane"/>
    <property type="evidence" value="ECO:0007669"/>
    <property type="project" value="TreeGrafter"/>
</dbReference>
<dbReference type="AlphaFoldDB" id="A0A2N3IBF3"/>
<dbReference type="Proteomes" id="UP000233387">
    <property type="component" value="Unassembled WGS sequence"/>
</dbReference>
<feature type="domain" description="NfeD1b N-terminal" evidence="9">
    <location>
        <begin position="23"/>
        <end position="207"/>
    </location>
</feature>
<dbReference type="InterPro" id="IPR056739">
    <property type="entry name" value="NfeD_membrane"/>
</dbReference>
<dbReference type="InterPro" id="IPR056738">
    <property type="entry name" value="NfeD1b_N"/>
</dbReference>
<evidence type="ECO:0000313" key="11">
    <source>
        <dbReference type="Proteomes" id="UP000233387"/>
    </source>
</evidence>
<name>A0A2N3IBF3_9BACT</name>
<comment type="caution">
    <text evidence="10">The sequence shown here is derived from an EMBL/GenBank/DDBJ whole genome shotgun (WGS) entry which is preliminary data.</text>
</comment>
<evidence type="ECO:0000256" key="5">
    <source>
        <dbReference type="SAM" id="Phobius"/>
    </source>
</evidence>
<keyword evidence="2 5" id="KW-0812">Transmembrane</keyword>
<keyword evidence="3 5" id="KW-1133">Transmembrane helix</keyword>
<dbReference type="Pfam" id="PF01957">
    <property type="entry name" value="NfeD"/>
    <property type="match status" value="1"/>
</dbReference>
<dbReference type="GO" id="GO:0006508">
    <property type="term" value="P:proteolysis"/>
    <property type="evidence" value="ECO:0007669"/>
    <property type="project" value="UniProtKB-KW"/>
</dbReference>
<dbReference type="RefSeq" id="WP_101359228.1">
    <property type="nucleotide sequence ID" value="NZ_NKXO01000032.1"/>
</dbReference>
<dbReference type="EMBL" id="NKXO01000032">
    <property type="protein sequence ID" value="PKQ67619.1"/>
    <property type="molecule type" value="Genomic_DNA"/>
</dbReference>
<keyword evidence="11" id="KW-1185">Reference proteome</keyword>
<dbReference type="GO" id="GO:0008233">
    <property type="term" value="F:peptidase activity"/>
    <property type="evidence" value="ECO:0007669"/>
    <property type="project" value="UniProtKB-KW"/>
</dbReference>
<dbReference type="OrthoDB" id="9806253at2"/>
<proteinExistence type="predicted"/>
<evidence type="ECO:0000313" key="10">
    <source>
        <dbReference type="EMBL" id="PKQ67619.1"/>
    </source>
</evidence>
<dbReference type="InterPro" id="IPR052165">
    <property type="entry name" value="Membrane_assoc_protease"/>
</dbReference>
<evidence type="ECO:0000259" key="9">
    <source>
        <dbReference type="Pfam" id="PF25145"/>
    </source>
</evidence>
<feature type="transmembrane region" description="Helical" evidence="5">
    <location>
        <begin position="247"/>
        <end position="264"/>
    </location>
</feature>
<dbReference type="PANTHER" id="PTHR33507">
    <property type="entry name" value="INNER MEMBRANE PROTEIN YBBJ"/>
    <property type="match status" value="1"/>
</dbReference>
<comment type="subcellular location">
    <subcellularLocation>
        <location evidence="1">Membrane</location>
        <topology evidence="1">Multi-pass membrane protein</topology>
    </subcellularLocation>
</comment>
<dbReference type="InterPro" id="IPR029045">
    <property type="entry name" value="ClpP/crotonase-like_dom_sf"/>
</dbReference>
<evidence type="ECO:0000259" key="7">
    <source>
        <dbReference type="Pfam" id="PF01957"/>
    </source>
</evidence>
<dbReference type="Gene3D" id="3.90.226.10">
    <property type="entry name" value="2-enoyl-CoA Hydratase, Chain A, domain 1"/>
    <property type="match status" value="1"/>
</dbReference>
<dbReference type="InterPro" id="IPR012340">
    <property type="entry name" value="NA-bd_OB-fold"/>
</dbReference>
<dbReference type="SUPFAM" id="SSF52096">
    <property type="entry name" value="ClpP/crotonase"/>
    <property type="match status" value="1"/>
</dbReference>
<feature type="transmembrane region" description="Helical" evidence="5">
    <location>
        <begin position="217"/>
        <end position="240"/>
    </location>
</feature>
<feature type="chain" id="PRO_5014859091" evidence="6">
    <location>
        <begin position="21"/>
        <end position="439"/>
    </location>
</feature>
<evidence type="ECO:0000259" key="8">
    <source>
        <dbReference type="Pfam" id="PF24961"/>
    </source>
</evidence>
<feature type="transmembrane region" description="Helical" evidence="5">
    <location>
        <begin position="300"/>
        <end position="323"/>
    </location>
</feature>
<keyword evidence="10" id="KW-0645">Protease</keyword>
<accession>A0A2N3IBF3</accession>
<feature type="transmembrane region" description="Helical" evidence="5">
    <location>
        <begin position="276"/>
        <end position="293"/>
    </location>
</feature>
<evidence type="ECO:0000256" key="6">
    <source>
        <dbReference type="SAM" id="SignalP"/>
    </source>
</evidence>
<feature type="domain" description="NfeD-like C-terminal" evidence="7">
    <location>
        <begin position="385"/>
        <end position="438"/>
    </location>
</feature>
<dbReference type="CDD" id="cd07021">
    <property type="entry name" value="Clp_protease_NfeD_like"/>
    <property type="match status" value="1"/>
</dbReference>
<evidence type="ECO:0000256" key="1">
    <source>
        <dbReference type="ARBA" id="ARBA00004141"/>
    </source>
</evidence>
<feature type="transmembrane region" description="Helical" evidence="5">
    <location>
        <begin position="335"/>
        <end position="353"/>
    </location>
</feature>
<keyword evidence="4 5" id="KW-0472">Membrane</keyword>
<feature type="signal peptide" evidence="6">
    <location>
        <begin position="1"/>
        <end position="20"/>
    </location>
</feature>